<dbReference type="AlphaFoldDB" id="A0A392TRH2"/>
<feature type="non-terminal residue" evidence="1">
    <location>
        <position position="85"/>
    </location>
</feature>
<sequence length="85" mass="8024">VDVAAAAAALEGGGVAVGLAVAFDGYVAARYIAPYVLAGLANVVVLYGGDVAEGVGLANAVAEGSGLANAVELYGGDVAEVDGAD</sequence>
<name>A0A392TRH2_9FABA</name>
<dbReference type="EMBL" id="LXQA010643427">
    <property type="protein sequence ID" value="MCI63781.1"/>
    <property type="molecule type" value="Genomic_DNA"/>
</dbReference>
<proteinExistence type="predicted"/>
<dbReference type="Proteomes" id="UP000265520">
    <property type="component" value="Unassembled WGS sequence"/>
</dbReference>
<keyword evidence="2" id="KW-1185">Reference proteome</keyword>
<comment type="caution">
    <text evidence="1">The sequence shown here is derived from an EMBL/GenBank/DDBJ whole genome shotgun (WGS) entry which is preliminary data.</text>
</comment>
<reference evidence="1 2" key="1">
    <citation type="journal article" date="2018" name="Front. Plant Sci.">
        <title>Red Clover (Trifolium pratense) and Zigzag Clover (T. medium) - A Picture of Genomic Similarities and Differences.</title>
        <authorList>
            <person name="Dluhosova J."/>
            <person name="Istvanek J."/>
            <person name="Nedelnik J."/>
            <person name="Repkova J."/>
        </authorList>
    </citation>
    <scope>NUCLEOTIDE SEQUENCE [LARGE SCALE GENOMIC DNA]</scope>
    <source>
        <strain evidence="2">cv. 10/8</strain>
        <tissue evidence="1">Leaf</tissue>
    </source>
</reference>
<protein>
    <submittedName>
        <fullName evidence="1">Uncharacterized protein</fullName>
    </submittedName>
</protein>
<accession>A0A392TRH2</accession>
<evidence type="ECO:0000313" key="2">
    <source>
        <dbReference type="Proteomes" id="UP000265520"/>
    </source>
</evidence>
<feature type="non-terminal residue" evidence="1">
    <location>
        <position position="1"/>
    </location>
</feature>
<evidence type="ECO:0000313" key="1">
    <source>
        <dbReference type="EMBL" id="MCI63781.1"/>
    </source>
</evidence>
<organism evidence="1 2">
    <name type="scientific">Trifolium medium</name>
    <dbReference type="NCBI Taxonomy" id="97028"/>
    <lineage>
        <taxon>Eukaryota</taxon>
        <taxon>Viridiplantae</taxon>
        <taxon>Streptophyta</taxon>
        <taxon>Embryophyta</taxon>
        <taxon>Tracheophyta</taxon>
        <taxon>Spermatophyta</taxon>
        <taxon>Magnoliopsida</taxon>
        <taxon>eudicotyledons</taxon>
        <taxon>Gunneridae</taxon>
        <taxon>Pentapetalae</taxon>
        <taxon>rosids</taxon>
        <taxon>fabids</taxon>
        <taxon>Fabales</taxon>
        <taxon>Fabaceae</taxon>
        <taxon>Papilionoideae</taxon>
        <taxon>50 kb inversion clade</taxon>
        <taxon>NPAAA clade</taxon>
        <taxon>Hologalegina</taxon>
        <taxon>IRL clade</taxon>
        <taxon>Trifolieae</taxon>
        <taxon>Trifolium</taxon>
    </lineage>
</organism>